<evidence type="ECO:0000313" key="3">
    <source>
        <dbReference type="Proteomes" id="UP000831120"/>
    </source>
</evidence>
<feature type="transmembrane region" description="Helical" evidence="1">
    <location>
        <begin position="37"/>
        <end position="60"/>
    </location>
</feature>
<keyword evidence="3" id="KW-1185">Reference proteome</keyword>
<geneLocation type="plasmid" evidence="2 3">
    <name>pTbrSNM4-1b</name>
</geneLocation>
<keyword evidence="2" id="KW-0614">Plasmid</keyword>
<sequence>MSAQRHTDEGRYSWWQVLCLTGVDLFSSLGYQPGIALLAAGFLSPLANIALGLFALLAVYPVYRRLAKESPHGEGSVGLLTRLLPGWRGKILVLVVLGFMATDFVITITLSAADAAVHLIGNPLAPTWLQGNQVGLTLLLIALLGFVFYLGFREAIGLAVPIALGYLTLNAITLGVALSHVGPEHLAHWWQGLLQAHADPLSLVLATALAFPKLALGLSGYETGVAVMPLIRGGPQDTPESPWGRIRGARHLLLAAALVMASFLVAAGFATALLIPPELWGSEEVSGRAISFLAHRYLGEGFGSLYDLFSIVILWFAGASAMAGLLTLVPRYLPRFGMAPEWARQRRILVLFFTGVAFAITLLFRAQVEAQAAAYATGVLVVMTSAALGVALSAQREGRREARYFQALLPVFAYVLVANVVERPDGVRIASFFIAATLLLSFLSRALRSFELRVEAFQLDEMAERLVASLVEQEAPLRLVAHRPERGGRSVYWDKERRIREATHIPPHDPIVFVEVYVQDPSEFSAVAQVWGVDHRDAKVFRILGTAAPNTLAAFLLYLRERTGKRPHIYFEWSEESPWQAALDFLLFGEGDVPTLTHEVLRRVEADPRRRPVVHVGG</sequence>
<feature type="transmembrane region" description="Helical" evidence="1">
    <location>
        <begin position="201"/>
        <end position="231"/>
    </location>
</feature>
<feature type="transmembrane region" description="Helical" evidence="1">
    <location>
        <begin position="159"/>
        <end position="181"/>
    </location>
</feature>
<keyword evidence="1" id="KW-1133">Transmembrane helix</keyword>
<feature type="transmembrane region" description="Helical" evidence="1">
    <location>
        <begin position="404"/>
        <end position="421"/>
    </location>
</feature>
<name>A0ABM7XN42_THEBO</name>
<gene>
    <name evidence="2" type="ORF">TbrSNM41_24940</name>
</gene>
<feature type="transmembrane region" description="Helical" evidence="1">
    <location>
        <begin position="91"/>
        <end position="113"/>
    </location>
</feature>
<feature type="transmembrane region" description="Helical" evidence="1">
    <location>
        <begin position="12"/>
        <end position="31"/>
    </location>
</feature>
<feature type="transmembrane region" description="Helical" evidence="1">
    <location>
        <begin position="133"/>
        <end position="152"/>
    </location>
</feature>
<proteinExistence type="predicted"/>
<organism evidence="2 3">
    <name type="scientific">Thermus brockianus</name>
    <dbReference type="NCBI Taxonomy" id="56956"/>
    <lineage>
        <taxon>Bacteria</taxon>
        <taxon>Thermotogati</taxon>
        <taxon>Deinococcota</taxon>
        <taxon>Deinococci</taxon>
        <taxon>Thermales</taxon>
        <taxon>Thermaceae</taxon>
        <taxon>Thermus</taxon>
    </lineage>
</organism>
<feature type="transmembrane region" description="Helical" evidence="1">
    <location>
        <begin position="427"/>
        <end position="447"/>
    </location>
</feature>
<evidence type="ECO:0000313" key="2">
    <source>
        <dbReference type="EMBL" id="BDG17760.1"/>
    </source>
</evidence>
<accession>A0ABM7XN42</accession>
<protein>
    <submittedName>
        <fullName evidence="2">Amino acid transporter</fullName>
    </submittedName>
</protein>
<keyword evidence="1" id="KW-0472">Membrane</keyword>
<feature type="transmembrane region" description="Helical" evidence="1">
    <location>
        <begin position="308"/>
        <end position="328"/>
    </location>
</feature>
<reference evidence="2 3" key="1">
    <citation type="journal article" date="2022" name="Microbiol. Resour. Announc.">
        <title>Complete Genome Sequences of Thermus Strains Isolated from Senami Hot Spring in Japan.</title>
        <authorList>
            <person name="Miyazaki K."/>
        </authorList>
    </citation>
    <scope>NUCLEOTIDE SEQUENCE [LARGE SCALE GENOMIC DNA]</scope>
    <source>
        <strain evidence="2 3">SNM4-1</strain>
        <plasmid evidence="2 3">pTbrSNM4-1b</plasmid>
    </source>
</reference>
<feature type="transmembrane region" description="Helical" evidence="1">
    <location>
        <begin position="372"/>
        <end position="392"/>
    </location>
</feature>
<dbReference type="Proteomes" id="UP000831120">
    <property type="component" value="Plasmid pTbrSNM4-1b"/>
</dbReference>
<feature type="transmembrane region" description="Helical" evidence="1">
    <location>
        <begin position="252"/>
        <end position="275"/>
    </location>
</feature>
<dbReference type="RefSeq" id="WP_071678176.1">
    <property type="nucleotide sequence ID" value="NZ_AP025594.1"/>
</dbReference>
<evidence type="ECO:0000256" key="1">
    <source>
        <dbReference type="SAM" id="Phobius"/>
    </source>
</evidence>
<feature type="transmembrane region" description="Helical" evidence="1">
    <location>
        <begin position="348"/>
        <end position="366"/>
    </location>
</feature>
<dbReference type="EMBL" id="AP025594">
    <property type="protein sequence ID" value="BDG17760.1"/>
    <property type="molecule type" value="Genomic_DNA"/>
</dbReference>
<keyword evidence="1" id="KW-0812">Transmembrane</keyword>